<dbReference type="OrthoDB" id="16759at10239"/>
<dbReference type="EMBL" id="KP876466">
    <property type="protein sequence ID" value="AKA61773.1"/>
    <property type="molecule type" value="Genomic_DNA"/>
</dbReference>
<reference evidence="1 2" key="1">
    <citation type="submission" date="2015-03" db="EMBL/GenBank/DDBJ databases">
        <authorList>
            <person name="Phan H."/>
            <person name="Ton P."/>
            <person name="Bernal J.T."/>
            <person name="Kanani-Hendijani T.A."/>
            <person name="Munguia J."/>
            <person name="Olumba F.C."/>
            <person name="Orozco S."/>
            <person name="Gibbs Z.A."/>
            <person name="Donegan-Quick R."/>
            <person name="Visi D.K."/>
            <person name="Allen M.S."/>
            <person name="Hughes L.E."/>
            <person name="Bradley K.W."/>
            <person name="Asai D.J."/>
            <person name="Bowman C.A."/>
            <person name="Russell D.A."/>
            <person name="Pope W.H."/>
            <person name="Jacobs-Sera D."/>
            <person name="Hendrix R.W."/>
            <person name="Hatfull G.F."/>
        </authorList>
    </citation>
    <scope>NUCLEOTIDE SEQUENCE [LARGE SCALE GENOMIC DNA]</scope>
</reference>
<proteinExistence type="predicted"/>
<gene>
    <name evidence="1" type="ORF">SEA_TP1604_35</name>
</gene>
<evidence type="ECO:0000313" key="1">
    <source>
        <dbReference type="EMBL" id="AKA61773.1"/>
    </source>
</evidence>
<dbReference type="KEGG" id="vg:26627287"/>
<name>A0A0E3JTM4_9CAUD</name>
<accession>A0A0E3JTM4</accession>
<dbReference type="GeneID" id="26627287"/>
<dbReference type="RefSeq" id="YP_009200150.1">
    <property type="nucleotide sequence ID" value="NC_028818.1"/>
</dbReference>
<protein>
    <recommendedName>
        <fullName evidence="3">HNH endonuclease</fullName>
    </recommendedName>
</protein>
<evidence type="ECO:0000313" key="2">
    <source>
        <dbReference type="Proteomes" id="UP000033006"/>
    </source>
</evidence>
<evidence type="ECO:0008006" key="3">
    <source>
        <dbReference type="Google" id="ProtNLM"/>
    </source>
</evidence>
<keyword evidence="2" id="KW-1185">Reference proteome</keyword>
<organism evidence="1 2">
    <name type="scientific">Streptomyces phage TP1604</name>
    <dbReference type="NCBI Taxonomy" id="1636184"/>
    <lineage>
        <taxon>Viruses</taxon>
        <taxon>Duplodnaviria</taxon>
        <taxon>Heunggongvirae</taxon>
        <taxon>Uroviricota</taxon>
        <taxon>Caudoviricetes</taxon>
        <taxon>Woodruffvirus</taxon>
        <taxon>Woodruffvirus TP1604</taxon>
    </lineage>
</organism>
<dbReference type="Proteomes" id="UP000033006">
    <property type="component" value="Segment"/>
</dbReference>
<sequence length="199" mass="22400">MKKEPSQYRHPKHDAIAELVRDGWKDRAVAAHLGVHNRAVTRVRDIEGVMHHNNSTTKEAKLDRFTVPEDGGHTGWSGRLGTSGAPVIRHLKVQIPASHVAFELRTSRPPVGIVKAECGRDHCLTPAHVSDEIERRNVRGQERALYGLEPVPWTVCPKDVHGWDEHGRFQPDLTPYCKGCNTERAGRVRRAKRQERATA</sequence>